<evidence type="ECO:0000259" key="8">
    <source>
        <dbReference type="PROSITE" id="PS51781"/>
    </source>
</evidence>
<comment type="caution">
    <text evidence="9">The sequence shown here is derived from an EMBL/GenBank/DDBJ whole genome shotgun (WGS) entry which is preliminary data.</text>
</comment>
<evidence type="ECO:0000256" key="2">
    <source>
        <dbReference type="ARBA" id="ARBA00022692"/>
    </source>
</evidence>
<dbReference type="EMBL" id="BAABLX010000001">
    <property type="protein sequence ID" value="GAA4928973.1"/>
    <property type="molecule type" value="Genomic_DNA"/>
</dbReference>
<dbReference type="AlphaFoldDB" id="A0AAV3TWS7"/>
<name>A0AAV3TWS7_9ALTE</name>
<feature type="coiled-coil region" evidence="6">
    <location>
        <begin position="141"/>
        <end position="168"/>
    </location>
</feature>
<reference evidence="10" key="1">
    <citation type="journal article" date="2019" name="Int. J. Syst. Evol. Microbiol.">
        <title>The Global Catalogue of Microorganisms (GCM) 10K type strain sequencing project: providing services to taxonomists for standard genome sequencing and annotation.</title>
        <authorList>
            <consortium name="The Broad Institute Genomics Platform"/>
            <consortium name="The Broad Institute Genome Sequencing Center for Infectious Disease"/>
            <person name="Wu L."/>
            <person name="Ma J."/>
        </authorList>
    </citation>
    <scope>NUCLEOTIDE SEQUENCE [LARGE SCALE GENOMIC DNA]</scope>
    <source>
        <strain evidence="10">JCM 19134</strain>
    </source>
</reference>
<proteinExistence type="predicted"/>
<keyword evidence="10" id="KW-1185">Reference proteome</keyword>
<feature type="coiled-coil region" evidence="6">
    <location>
        <begin position="75"/>
        <end position="116"/>
    </location>
</feature>
<dbReference type="NCBIfam" id="TIGR04211">
    <property type="entry name" value="SH3_and_anchor"/>
    <property type="match status" value="1"/>
</dbReference>
<dbReference type="InterPro" id="IPR003646">
    <property type="entry name" value="SH3-like_bac-type"/>
</dbReference>
<keyword evidence="3" id="KW-0732">Signal</keyword>
<protein>
    <recommendedName>
        <fullName evidence="8">SH3b domain-containing protein</fullName>
    </recommendedName>
</protein>
<comment type="subcellular location">
    <subcellularLocation>
        <location evidence="1">Membrane</location>
        <topology evidence="1">Single-pass membrane protein</topology>
    </subcellularLocation>
</comment>
<evidence type="ECO:0000256" key="7">
    <source>
        <dbReference type="SAM" id="Phobius"/>
    </source>
</evidence>
<evidence type="ECO:0000313" key="10">
    <source>
        <dbReference type="Proteomes" id="UP001409585"/>
    </source>
</evidence>
<sequence>MAQSQTGYVSDSYFVPLRRGKGTEYKIIRGAVKTGTKLEIVAEDGEWSEVILSGGTQGWMRSQYIVKQPIARMQLDSAKAELQKARESQQVLQERNDALTAENQQLKAQMTEQGATLEDTSTELDEIRRIAASSVDLNKRHEELLNSHQLLQTRIDVLKAENSRYQNDNRQKWFFYGAASVLLGVIITLVVPLFKRQKRHSEWLN</sequence>
<evidence type="ECO:0000313" key="9">
    <source>
        <dbReference type="EMBL" id="GAA4928973.1"/>
    </source>
</evidence>
<keyword evidence="5 7" id="KW-0472">Membrane</keyword>
<keyword evidence="6" id="KW-0175">Coiled coil</keyword>
<dbReference type="PROSITE" id="PS51781">
    <property type="entry name" value="SH3B"/>
    <property type="match status" value="1"/>
</dbReference>
<dbReference type="Gene3D" id="2.30.30.40">
    <property type="entry name" value="SH3 Domains"/>
    <property type="match status" value="1"/>
</dbReference>
<dbReference type="GO" id="GO:0016020">
    <property type="term" value="C:membrane"/>
    <property type="evidence" value="ECO:0007669"/>
    <property type="project" value="UniProtKB-SubCell"/>
</dbReference>
<evidence type="ECO:0000256" key="5">
    <source>
        <dbReference type="ARBA" id="ARBA00023136"/>
    </source>
</evidence>
<feature type="domain" description="SH3b" evidence="8">
    <location>
        <begin position="4"/>
        <end position="69"/>
    </location>
</feature>
<gene>
    <name evidence="9" type="ORF">GCM10025791_00780</name>
</gene>
<dbReference type="Proteomes" id="UP001409585">
    <property type="component" value="Unassembled WGS sequence"/>
</dbReference>
<accession>A0AAV3TWS7</accession>
<feature type="transmembrane region" description="Helical" evidence="7">
    <location>
        <begin position="173"/>
        <end position="194"/>
    </location>
</feature>
<organism evidence="9 10">
    <name type="scientific">Halioxenophilus aromaticivorans</name>
    <dbReference type="NCBI Taxonomy" id="1306992"/>
    <lineage>
        <taxon>Bacteria</taxon>
        <taxon>Pseudomonadati</taxon>
        <taxon>Pseudomonadota</taxon>
        <taxon>Gammaproteobacteria</taxon>
        <taxon>Alteromonadales</taxon>
        <taxon>Alteromonadaceae</taxon>
        <taxon>Halioxenophilus</taxon>
    </lineage>
</organism>
<dbReference type="InterPro" id="IPR016476">
    <property type="entry name" value="SH3_dom_pro"/>
</dbReference>
<evidence type="ECO:0000256" key="4">
    <source>
        <dbReference type="ARBA" id="ARBA00022989"/>
    </source>
</evidence>
<evidence type="ECO:0000256" key="3">
    <source>
        <dbReference type="ARBA" id="ARBA00022729"/>
    </source>
</evidence>
<keyword evidence="2 7" id="KW-0812">Transmembrane</keyword>
<keyword evidence="4 7" id="KW-1133">Transmembrane helix</keyword>
<dbReference type="SMART" id="SM00287">
    <property type="entry name" value="SH3b"/>
    <property type="match status" value="1"/>
</dbReference>
<evidence type="ECO:0000256" key="6">
    <source>
        <dbReference type="SAM" id="Coils"/>
    </source>
</evidence>
<evidence type="ECO:0000256" key="1">
    <source>
        <dbReference type="ARBA" id="ARBA00004167"/>
    </source>
</evidence>
<dbReference type="Pfam" id="PF08239">
    <property type="entry name" value="SH3_3"/>
    <property type="match status" value="1"/>
</dbReference>